<dbReference type="CDD" id="cd00082">
    <property type="entry name" value="HisKA"/>
    <property type="match status" value="1"/>
</dbReference>
<dbReference type="Gene3D" id="2.60.40.2380">
    <property type="match status" value="1"/>
</dbReference>
<keyword evidence="5 11" id="KW-0418">Kinase</keyword>
<dbReference type="SUPFAM" id="SSF47384">
    <property type="entry name" value="Homodimeric domain of signal transducing histidine kinase"/>
    <property type="match status" value="1"/>
</dbReference>
<feature type="transmembrane region" description="Helical" evidence="8">
    <location>
        <begin position="189"/>
        <end position="207"/>
    </location>
</feature>
<feature type="transmembrane region" description="Helical" evidence="8">
    <location>
        <begin position="306"/>
        <end position="327"/>
    </location>
</feature>
<dbReference type="EMBL" id="CP063982">
    <property type="protein sequence ID" value="UOD50061.1"/>
    <property type="molecule type" value="Genomic_DNA"/>
</dbReference>
<comment type="catalytic activity">
    <reaction evidence="1">
        <text>ATP + protein L-histidine = ADP + protein N-phospho-L-histidine.</text>
        <dbReference type="EC" id="2.7.13.3"/>
    </reaction>
</comment>
<dbReference type="EC" id="2.7.13.3" evidence="2"/>
<feature type="domain" description="Histidine kinase" evidence="10">
    <location>
        <begin position="429"/>
        <end position="672"/>
    </location>
</feature>
<evidence type="ECO:0000256" key="9">
    <source>
        <dbReference type="SAM" id="SignalP"/>
    </source>
</evidence>
<feature type="transmembrane region" description="Helical" evidence="8">
    <location>
        <begin position="339"/>
        <end position="365"/>
    </location>
</feature>
<dbReference type="PANTHER" id="PTHR42878">
    <property type="entry name" value="TWO-COMPONENT HISTIDINE KINASE"/>
    <property type="match status" value="1"/>
</dbReference>
<dbReference type="Proteomes" id="UP000831607">
    <property type="component" value="Chromosome"/>
</dbReference>
<feature type="transmembrane region" description="Helical" evidence="8">
    <location>
        <begin position="282"/>
        <end position="300"/>
    </location>
</feature>
<evidence type="ECO:0000259" key="10">
    <source>
        <dbReference type="PROSITE" id="PS50109"/>
    </source>
</evidence>
<feature type="transmembrane region" description="Helical" evidence="8">
    <location>
        <begin position="371"/>
        <end position="389"/>
    </location>
</feature>
<evidence type="ECO:0000256" key="6">
    <source>
        <dbReference type="ARBA" id="ARBA00022840"/>
    </source>
</evidence>
<evidence type="ECO:0000256" key="5">
    <source>
        <dbReference type="ARBA" id="ARBA00022777"/>
    </source>
</evidence>
<keyword evidence="4" id="KW-0547">Nucleotide-binding</keyword>
<proteinExistence type="predicted"/>
<evidence type="ECO:0000313" key="12">
    <source>
        <dbReference type="Proteomes" id="UP000831607"/>
    </source>
</evidence>
<dbReference type="InterPro" id="IPR036097">
    <property type="entry name" value="HisK_dim/P_sf"/>
</dbReference>
<dbReference type="InterPro" id="IPR011623">
    <property type="entry name" value="7TMR_DISM_rcpt_extracell_dom1"/>
</dbReference>
<protein>
    <recommendedName>
        <fullName evidence="2">histidine kinase</fullName>
        <ecNumber evidence="2">2.7.13.3</ecNumber>
    </recommendedName>
</protein>
<sequence>MRATIRFTPSMYWCLLAMLILLATSGLVLAKTTKDAVVVDGLPGVTVNASVINTDLSVTDTPSSTQPGWQALSQPLGQGFGEQVYWVRLIIDVPSRLLNVPMVLRFHPPNARDVTFFLPDGSSMALGTLASFDQRMLGFPDLAASFVPLESPTVVTVRLATGGRMFGSFELMDERTYYQSQAWRTALHGIFYGMLLLALLVNVVNWATTRQSIYGLYVGFVGFSLLASLAANGYLHALVFGAWPEQHSTIQLWAFAGMAATAIAFAARMLQLRKWHLRLETVADLMAVMLMLLVVLASLWVAWRPYVWEVVLAAFFVYGMGSLAVSIRNLQQNLYLQNILLAVAFLIFAISQWISMATVFGFLPATPVNTGMWQIGLVIHLVLLQMALVNDSRQNRWRNWQQQARLDALKIQADTEARRSRDLQLFLERLTHEFKTPLAVIDSSVQSLGMLENEKNTERDLRYGRIRRAVARLNDLLMRSVVAEKTTLSEPQTKRQVLELPALLEAVLSEFTSTEFKCDRDCTLWLDYQSHAGRGDQHRLRLSWNEIKRPDLLLIDAQASWLDAAFYHVFDNAVKYSMEDQEILAQIDQVESLGSPRVVVTISNICDEAIVEADLPKLFQKYYRKGEQGNVPGAGIGLYVAKQAIEAHGGNLTVHLLKPGHIQFRIELPLLIRDPQPQ</sequence>
<name>A0ABY4AIE7_9BURK</name>
<keyword evidence="9" id="KW-0732">Signal</keyword>
<feature type="transmembrane region" description="Helical" evidence="8">
    <location>
        <begin position="214"/>
        <end position="235"/>
    </location>
</feature>
<dbReference type="Gene3D" id="1.10.287.130">
    <property type="match status" value="1"/>
</dbReference>
<evidence type="ECO:0000256" key="1">
    <source>
        <dbReference type="ARBA" id="ARBA00000085"/>
    </source>
</evidence>
<reference evidence="11 12" key="1">
    <citation type="submission" date="2020-11" db="EMBL/GenBank/DDBJ databases">
        <title>Algicoccus daihaiensis sp.nov., isolated from Daihai Lake in Inner Mongolia.</title>
        <authorList>
            <person name="Kai J."/>
        </authorList>
    </citation>
    <scope>NUCLEOTIDE SEQUENCE [LARGE SCALE GENOMIC DNA]</scope>
    <source>
        <strain evidence="12">f23</strain>
    </source>
</reference>
<evidence type="ECO:0000256" key="3">
    <source>
        <dbReference type="ARBA" id="ARBA00022679"/>
    </source>
</evidence>
<dbReference type="GO" id="GO:0016301">
    <property type="term" value="F:kinase activity"/>
    <property type="evidence" value="ECO:0007669"/>
    <property type="project" value="UniProtKB-KW"/>
</dbReference>
<dbReference type="InterPro" id="IPR036890">
    <property type="entry name" value="HATPase_C_sf"/>
</dbReference>
<dbReference type="InterPro" id="IPR005467">
    <property type="entry name" value="His_kinase_dom"/>
</dbReference>
<keyword evidence="8" id="KW-0472">Membrane</keyword>
<dbReference type="PANTHER" id="PTHR42878:SF7">
    <property type="entry name" value="SENSOR HISTIDINE KINASE GLRK"/>
    <property type="match status" value="1"/>
</dbReference>
<keyword evidence="3" id="KW-0808">Transferase</keyword>
<dbReference type="SUPFAM" id="SSF55874">
    <property type="entry name" value="ATPase domain of HSP90 chaperone/DNA topoisomerase II/histidine kinase"/>
    <property type="match status" value="1"/>
</dbReference>
<evidence type="ECO:0000256" key="8">
    <source>
        <dbReference type="SAM" id="Phobius"/>
    </source>
</evidence>
<dbReference type="Pfam" id="PF07695">
    <property type="entry name" value="7TMR-DISM_7TM"/>
    <property type="match status" value="1"/>
</dbReference>
<keyword evidence="6" id="KW-0067">ATP-binding</keyword>
<dbReference type="PROSITE" id="PS50109">
    <property type="entry name" value="HIS_KIN"/>
    <property type="match status" value="1"/>
</dbReference>
<dbReference type="RefSeq" id="WP_243478458.1">
    <property type="nucleotide sequence ID" value="NZ_CP063982.1"/>
</dbReference>
<keyword evidence="8" id="KW-0812">Transmembrane</keyword>
<dbReference type="InterPro" id="IPR003661">
    <property type="entry name" value="HisK_dim/P_dom"/>
</dbReference>
<gene>
    <name evidence="11" type="ORF">DHf2319_11565</name>
</gene>
<dbReference type="InterPro" id="IPR003594">
    <property type="entry name" value="HATPase_dom"/>
</dbReference>
<evidence type="ECO:0000256" key="7">
    <source>
        <dbReference type="ARBA" id="ARBA00023012"/>
    </source>
</evidence>
<dbReference type="SMART" id="SM00387">
    <property type="entry name" value="HATPase_c"/>
    <property type="match status" value="1"/>
</dbReference>
<keyword evidence="12" id="KW-1185">Reference proteome</keyword>
<keyword evidence="8" id="KW-1133">Transmembrane helix</keyword>
<feature type="signal peptide" evidence="9">
    <location>
        <begin position="1"/>
        <end position="30"/>
    </location>
</feature>
<evidence type="ECO:0000313" key="11">
    <source>
        <dbReference type="EMBL" id="UOD50061.1"/>
    </source>
</evidence>
<accession>A0ABY4AIE7</accession>
<feature type="chain" id="PRO_5045857474" description="histidine kinase" evidence="9">
    <location>
        <begin position="31"/>
        <end position="678"/>
    </location>
</feature>
<evidence type="ECO:0000256" key="2">
    <source>
        <dbReference type="ARBA" id="ARBA00012438"/>
    </source>
</evidence>
<dbReference type="Pfam" id="PF02518">
    <property type="entry name" value="HATPase_c"/>
    <property type="match status" value="1"/>
</dbReference>
<dbReference type="Gene3D" id="3.30.565.10">
    <property type="entry name" value="Histidine kinase-like ATPase, C-terminal domain"/>
    <property type="match status" value="1"/>
</dbReference>
<evidence type="ECO:0000256" key="4">
    <source>
        <dbReference type="ARBA" id="ARBA00022741"/>
    </source>
</evidence>
<dbReference type="InterPro" id="IPR050351">
    <property type="entry name" value="BphY/WalK/GraS-like"/>
</dbReference>
<organism evidence="11 12">
    <name type="scientific">Orrella daihaiensis</name>
    <dbReference type="NCBI Taxonomy" id="2782176"/>
    <lineage>
        <taxon>Bacteria</taxon>
        <taxon>Pseudomonadati</taxon>
        <taxon>Pseudomonadota</taxon>
        <taxon>Betaproteobacteria</taxon>
        <taxon>Burkholderiales</taxon>
        <taxon>Alcaligenaceae</taxon>
        <taxon>Orrella</taxon>
    </lineage>
</organism>
<feature type="transmembrane region" description="Helical" evidence="8">
    <location>
        <begin position="250"/>
        <end position="270"/>
    </location>
</feature>
<keyword evidence="7" id="KW-0902">Two-component regulatory system</keyword>